<dbReference type="UniPathway" id="UPA00079"/>
<name>A0A7C1B8Y4_9EURY</name>
<dbReference type="Pfam" id="PF01040">
    <property type="entry name" value="UbiA"/>
    <property type="match status" value="1"/>
</dbReference>
<dbReference type="PANTHER" id="PTHR13929:SF0">
    <property type="entry name" value="UBIA PRENYLTRANSFERASE DOMAIN-CONTAINING PROTEIN 1"/>
    <property type="match status" value="1"/>
</dbReference>
<evidence type="ECO:0000256" key="5">
    <source>
        <dbReference type="ARBA" id="ARBA00022692"/>
    </source>
</evidence>
<gene>
    <name evidence="9" type="ORF">ENG09_02960</name>
</gene>
<dbReference type="PIRSF" id="PIRSF005355">
    <property type="entry name" value="UBIAD1"/>
    <property type="match status" value="1"/>
</dbReference>
<dbReference type="Gene3D" id="1.20.120.1780">
    <property type="entry name" value="UbiA prenyltransferase"/>
    <property type="match status" value="1"/>
</dbReference>
<dbReference type="InterPro" id="IPR026046">
    <property type="entry name" value="UBIAD1"/>
</dbReference>
<dbReference type="Proteomes" id="UP000885863">
    <property type="component" value="Unassembled WGS sequence"/>
</dbReference>
<feature type="transmembrane region" description="Helical" evidence="8">
    <location>
        <begin position="39"/>
        <end position="57"/>
    </location>
</feature>
<evidence type="ECO:0000313" key="9">
    <source>
        <dbReference type="EMBL" id="HDM36201.1"/>
    </source>
</evidence>
<feature type="transmembrane region" description="Helical" evidence="8">
    <location>
        <begin position="91"/>
        <end position="112"/>
    </location>
</feature>
<dbReference type="EMBL" id="DQZR01000125">
    <property type="protein sequence ID" value="HDM36201.1"/>
    <property type="molecule type" value="Genomic_DNA"/>
</dbReference>
<dbReference type="Gene3D" id="1.10.357.140">
    <property type="entry name" value="UbiA prenyltransferase"/>
    <property type="match status" value="1"/>
</dbReference>
<dbReference type="CDD" id="cd13962">
    <property type="entry name" value="PT_UbiA_UBIAD1"/>
    <property type="match status" value="1"/>
</dbReference>
<comment type="pathway">
    <text evidence="2">Quinol/quinone metabolism; menaquinone biosynthesis.</text>
</comment>
<protein>
    <submittedName>
        <fullName evidence="9">Prenyltransferase</fullName>
    </submittedName>
</protein>
<keyword evidence="7 8" id="KW-0472">Membrane</keyword>
<feature type="transmembrane region" description="Helical" evidence="8">
    <location>
        <begin position="245"/>
        <end position="261"/>
    </location>
</feature>
<dbReference type="GO" id="GO:0042371">
    <property type="term" value="P:vitamin K biosynthetic process"/>
    <property type="evidence" value="ECO:0007669"/>
    <property type="project" value="TreeGrafter"/>
</dbReference>
<dbReference type="GO" id="GO:0009234">
    <property type="term" value="P:menaquinone biosynthetic process"/>
    <property type="evidence" value="ECO:0007669"/>
    <property type="project" value="UniProtKB-UniPathway"/>
</dbReference>
<feature type="transmembrane region" description="Helical" evidence="8">
    <location>
        <begin position="282"/>
        <end position="302"/>
    </location>
</feature>
<keyword evidence="3" id="KW-0474">Menaquinone biosynthesis</keyword>
<evidence type="ECO:0000256" key="7">
    <source>
        <dbReference type="ARBA" id="ARBA00023136"/>
    </source>
</evidence>
<evidence type="ECO:0000256" key="3">
    <source>
        <dbReference type="ARBA" id="ARBA00022428"/>
    </source>
</evidence>
<dbReference type="InterPro" id="IPR000537">
    <property type="entry name" value="UbiA_prenyltransferase"/>
</dbReference>
<evidence type="ECO:0000256" key="4">
    <source>
        <dbReference type="ARBA" id="ARBA00022679"/>
    </source>
</evidence>
<evidence type="ECO:0000256" key="6">
    <source>
        <dbReference type="ARBA" id="ARBA00022989"/>
    </source>
</evidence>
<keyword evidence="4" id="KW-0808">Transferase</keyword>
<feature type="transmembrane region" description="Helical" evidence="8">
    <location>
        <begin position="220"/>
        <end position="239"/>
    </location>
</feature>
<evidence type="ECO:0000256" key="1">
    <source>
        <dbReference type="ARBA" id="ARBA00004651"/>
    </source>
</evidence>
<sequence>MNLRPWIRISKPFKHQTMIYPFLLGTAISYYDTGTIDPLIFALSLLAVIIMVEAAYISNDYFDYETDLRNPSHFTGGSKVLVAGELEKEAVLKMTAVLIGVAFILGVILQFYLKTGPLSIPIGAFGMFLAYSYSGSPLKLSYRGLGEISLAFNNAWTPIFAGYYLQAHRPDWLPTLVAIPYILAVFGQKLLRELPDVEYDTRAGRRNLVVILGKERAGKLYLFSLLITIASLLLIIPYLSDLLPFTLLMLIPALMLLLNLWHGRKGEWKELKGLERMNRDGFRAMFAIPILFILVFILSGVIG</sequence>
<dbReference type="AlphaFoldDB" id="A0A7C1B8Y4"/>
<evidence type="ECO:0000256" key="8">
    <source>
        <dbReference type="SAM" id="Phobius"/>
    </source>
</evidence>
<comment type="subcellular location">
    <subcellularLocation>
        <location evidence="1">Cell membrane</location>
        <topology evidence="1">Multi-pass membrane protein</topology>
    </subcellularLocation>
</comment>
<evidence type="ECO:0000256" key="2">
    <source>
        <dbReference type="ARBA" id="ARBA00004863"/>
    </source>
</evidence>
<dbReference type="GO" id="GO:0005886">
    <property type="term" value="C:plasma membrane"/>
    <property type="evidence" value="ECO:0007669"/>
    <property type="project" value="UniProtKB-SubCell"/>
</dbReference>
<organism evidence="9">
    <name type="scientific">Candidatus Syntropharchaeum butanivorans</name>
    <dbReference type="NCBI Taxonomy" id="1839936"/>
    <lineage>
        <taxon>Archaea</taxon>
        <taxon>Methanobacteriati</taxon>
        <taxon>Methanobacteriota</taxon>
        <taxon>Stenosarchaea group</taxon>
        <taxon>Methanomicrobia</taxon>
        <taxon>Methanosarcinales</taxon>
        <taxon>ANME-2 cluster</taxon>
        <taxon>Candidatus Syntropharchaeum</taxon>
    </lineage>
</organism>
<reference evidence="9" key="1">
    <citation type="journal article" date="2020" name="mSystems">
        <title>Genome- and Community-Level Interaction Insights into Carbon Utilization and Element Cycling Functions of Hydrothermarchaeota in Hydrothermal Sediment.</title>
        <authorList>
            <person name="Zhou Z."/>
            <person name="Liu Y."/>
            <person name="Xu W."/>
            <person name="Pan J."/>
            <person name="Luo Z.H."/>
            <person name="Li M."/>
        </authorList>
    </citation>
    <scope>NUCLEOTIDE SEQUENCE [LARGE SCALE GENOMIC DNA]</scope>
    <source>
        <strain evidence="9">HyVt-185</strain>
    </source>
</reference>
<accession>A0A7C1B8Y4</accession>
<dbReference type="GO" id="GO:0004659">
    <property type="term" value="F:prenyltransferase activity"/>
    <property type="evidence" value="ECO:0007669"/>
    <property type="project" value="InterPro"/>
</dbReference>
<dbReference type="PANTHER" id="PTHR13929">
    <property type="entry name" value="1,4-DIHYDROXY-2-NAPHTHOATE OCTAPRENYLTRANSFERASE"/>
    <property type="match status" value="1"/>
</dbReference>
<proteinExistence type="predicted"/>
<keyword evidence="6 8" id="KW-1133">Transmembrane helix</keyword>
<keyword evidence="5 8" id="KW-0812">Transmembrane</keyword>
<dbReference type="InterPro" id="IPR044878">
    <property type="entry name" value="UbiA_sf"/>
</dbReference>
<comment type="caution">
    <text evidence="9">The sequence shown here is derived from an EMBL/GenBank/DDBJ whole genome shotgun (WGS) entry which is preliminary data.</text>
</comment>